<dbReference type="AlphaFoldDB" id="A0A1H0TYC2"/>
<accession>A0A1H0TYC2</accession>
<keyword evidence="2" id="KW-1185">Reference proteome</keyword>
<dbReference type="EMBL" id="FNJI01000027">
    <property type="protein sequence ID" value="SDP58760.1"/>
    <property type="molecule type" value="Genomic_DNA"/>
</dbReference>
<dbReference type="OrthoDB" id="9915188at2"/>
<sequence length="130" mass="15015">MTGFTMRNHRIQTDFKLKVRLRENRTGKIIDGELTAIVVNLSKNGANIRISKLFLNRTHLFFSTLQRHTHTLILEPAQPLLDKLRFDAGFKIDAQSVWMDKATDGSTFPFIIGVEFMDNQKVFFSAMQQQ</sequence>
<organism evidence="1 2">
    <name type="scientific">Desulforhopalus singaporensis</name>
    <dbReference type="NCBI Taxonomy" id="91360"/>
    <lineage>
        <taxon>Bacteria</taxon>
        <taxon>Pseudomonadati</taxon>
        <taxon>Thermodesulfobacteriota</taxon>
        <taxon>Desulfobulbia</taxon>
        <taxon>Desulfobulbales</taxon>
        <taxon>Desulfocapsaceae</taxon>
        <taxon>Desulforhopalus</taxon>
    </lineage>
</organism>
<dbReference type="RefSeq" id="WP_092224779.1">
    <property type="nucleotide sequence ID" value="NZ_FNJI01000027.1"/>
</dbReference>
<gene>
    <name evidence="1" type="ORF">SAMN05660330_03285</name>
</gene>
<dbReference type="Proteomes" id="UP000199073">
    <property type="component" value="Unassembled WGS sequence"/>
</dbReference>
<name>A0A1H0TYC2_9BACT</name>
<reference evidence="1 2" key="1">
    <citation type="submission" date="2016-10" db="EMBL/GenBank/DDBJ databases">
        <authorList>
            <person name="de Groot N.N."/>
        </authorList>
    </citation>
    <scope>NUCLEOTIDE SEQUENCE [LARGE SCALE GENOMIC DNA]</scope>
    <source>
        <strain evidence="1 2">DSM 12130</strain>
    </source>
</reference>
<evidence type="ECO:0000313" key="2">
    <source>
        <dbReference type="Proteomes" id="UP000199073"/>
    </source>
</evidence>
<evidence type="ECO:0008006" key="3">
    <source>
        <dbReference type="Google" id="ProtNLM"/>
    </source>
</evidence>
<proteinExistence type="predicted"/>
<dbReference type="STRING" id="91360.SAMN05660330_03285"/>
<protein>
    <recommendedName>
        <fullName evidence="3">PilZ domain-containing protein</fullName>
    </recommendedName>
</protein>
<evidence type="ECO:0000313" key="1">
    <source>
        <dbReference type="EMBL" id="SDP58760.1"/>
    </source>
</evidence>